<sequence>MVIEREKGLPVDGADGGYVVLVAGAISEQPVPDLPGEHGGILLLVVGRIPLRLPPTSINYVIECVRRVYLLMELTEGMLSWSQTPTASSLSLISQANMVGFCFL</sequence>
<evidence type="ECO:0000313" key="1">
    <source>
        <dbReference type="EMBL" id="KAG8183355.1"/>
    </source>
</evidence>
<gene>
    <name evidence="1" type="ORF">JTE90_013046</name>
</gene>
<comment type="caution">
    <text evidence="1">The sequence shown here is derived from an EMBL/GenBank/DDBJ whole genome shotgun (WGS) entry which is preliminary data.</text>
</comment>
<protein>
    <submittedName>
        <fullName evidence="1">Uncharacterized protein</fullName>
    </submittedName>
</protein>
<dbReference type="AlphaFoldDB" id="A0AAV6UGR3"/>
<reference evidence="1 2" key="1">
    <citation type="journal article" date="2022" name="Nat. Ecol. Evol.">
        <title>A masculinizing supergene underlies an exaggerated male reproductive morph in a spider.</title>
        <authorList>
            <person name="Hendrickx F."/>
            <person name="De Corte Z."/>
            <person name="Sonet G."/>
            <person name="Van Belleghem S.M."/>
            <person name="Kostlbacher S."/>
            <person name="Vangestel C."/>
        </authorList>
    </citation>
    <scope>NUCLEOTIDE SEQUENCE [LARGE SCALE GENOMIC DNA]</scope>
    <source>
        <strain evidence="1">W744_W776</strain>
    </source>
</reference>
<evidence type="ECO:0000313" key="2">
    <source>
        <dbReference type="Proteomes" id="UP000827092"/>
    </source>
</evidence>
<organism evidence="1 2">
    <name type="scientific">Oedothorax gibbosus</name>
    <dbReference type="NCBI Taxonomy" id="931172"/>
    <lineage>
        <taxon>Eukaryota</taxon>
        <taxon>Metazoa</taxon>
        <taxon>Ecdysozoa</taxon>
        <taxon>Arthropoda</taxon>
        <taxon>Chelicerata</taxon>
        <taxon>Arachnida</taxon>
        <taxon>Araneae</taxon>
        <taxon>Araneomorphae</taxon>
        <taxon>Entelegynae</taxon>
        <taxon>Araneoidea</taxon>
        <taxon>Linyphiidae</taxon>
        <taxon>Erigoninae</taxon>
        <taxon>Oedothorax</taxon>
    </lineage>
</organism>
<name>A0AAV6UGR3_9ARAC</name>
<accession>A0AAV6UGR3</accession>
<dbReference type="Proteomes" id="UP000827092">
    <property type="component" value="Unassembled WGS sequence"/>
</dbReference>
<keyword evidence="2" id="KW-1185">Reference proteome</keyword>
<proteinExistence type="predicted"/>
<dbReference type="EMBL" id="JAFNEN010000420">
    <property type="protein sequence ID" value="KAG8183355.1"/>
    <property type="molecule type" value="Genomic_DNA"/>
</dbReference>